<comment type="similarity">
    <text evidence="10">Belongs to the methyl-accepting chemotaxis (MCP) protein family.</text>
</comment>
<dbReference type="FunFam" id="3.30.450.20:FF:000046">
    <property type="entry name" value="Aerotaxis sensor receptor"/>
    <property type="match status" value="1"/>
</dbReference>
<dbReference type="InterPro" id="IPR013655">
    <property type="entry name" value="PAS_fold_3"/>
</dbReference>
<evidence type="ECO:0000313" key="16">
    <source>
        <dbReference type="Proteomes" id="UP001155604"/>
    </source>
</evidence>
<comment type="subcellular location">
    <subcellularLocation>
        <location evidence="1">Cell inner membrane</location>
        <topology evidence="1">Multi-pass membrane protein</topology>
    </subcellularLocation>
</comment>
<evidence type="ECO:0000256" key="10">
    <source>
        <dbReference type="ARBA" id="ARBA00029447"/>
    </source>
</evidence>
<dbReference type="GO" id="GO:0007165">
    <property type="term" value="P:signal transduction"/>
    <property type="evidence" value="ECO:0007669"/>
    <property type="project" value="UniProtKB-KW"/>
</dbReference>
<keyword evidence="3" id="KW-0488">Methylation</keyword>
<dbReference type="Proteomes" id="UP001155604">
    <property type="component" value="Unassembled WGS sequence"/>
</dbReference>
<evidence type="ECO:0000313" key="15">
    <source>
        <dbReference type="EMBL" id="MCT7944426.1"/>
    </source>
</evidence>
<evidence type="ECO:0000256" key="6">
    <source>
        <dbReference type="ARBA" id="ARBA00022692"/>
    </source>
</evidence>
<comment type="caution">
    <text evidence="15">The sequence shown here is derived from an EMBL/GenBank/DDBJ whole genome shotgun (WGS) entry which is preliminary data.</text>
</comment>
<sequence>MRTNLPVTQREYDYPADWILLSTTDTQSHITYANQSFCTVAGYELDAMLGKPHNMVRHPDMPPQAFEDLWRCIKKGEPWKGIVKNRCANGDHYWVDAYVSPISVNGKVVEFQSVRTKPTREQVKRAETAYAELNKNGSVSALKRTVSMPTKLLLLALLAMLPMLYLALQIGLMGFIALAISILVLLVGGNLVLSRYYAIVAKAKHIYDNPLMAHIYSGNSDDLGAIDLALQMQNSELKSILGRASDSCYNVSEQAKISAAKGKQIQSTSQAQLSEIEQVATAMQEMTATLGDMSSNCADAASASQMASAETINGDKTVSSTISSIQAMAEQLQQTSKVITELEAHSKDIGTVLDVIQSIAGQTNLLALNAAIEAARAGEQGRGFAVVADEVRALAQRTHDATKEIQSMINLLQQGTNKAVVSMQQGVVAAADCISTADLAGAALRTIREAISTITDMTHHIASAVEEQSSVANEMNRSVVNVSQFTHSSHQLGSEMVGLNDEVTHEMDSHSVLVEQFLKRSFRI</sequence>
<evidence type="ECO:0000256" key="12">
    <source>
        <dbReference type="SAM" id="Phobius"/>
    </source>
</evidence>
<evidence type="ECO:0000256" key="2">
    <source>
        <dbReference type="ARBA" id="ARBA00022475"/>
    </source>
</evidence>
<evidence type="ECO:0000256" key="5">
    <source>
        <dbReference type="ARBA" id="ARBA00022519"/>
    </source>
</evidence>
<feature type="domain" description="Methyl-accepting transducer" evidence="13">
    <location>
        <begin position="247"/>
        <end position="483"/>
    </location>
</feature>
<evidence type="ECO:0000259" key="14">
    <source>
        <dbReference type="PROSITE" id="PS50192"/>
    </source>
</evidence>
<protein>
    <submittedName>
        <fullName evidence="15">Methyl-accepting chemotaxis protein</fullName>
    </submittedName>
</protein>
<evidence type="ECO:0000259" key="13">
    <source>
        <dbReference type="PROSITE" id="PS50111"/>
    </source>
</evidence>
<dbReference type="Gene3D" id="1.10.287.950">
    <property type="entry name" value="Methyl-accepting chemotaxis protein"/>
    <property type="match status" value="1"/>
</dbReference>
<evidence type="ECO:0000256" key="4">
    <source>
        <dbReference type="ARBA" id="ARBA00022500"/>
    </source>
</evidence>
<feature type="domain" description="T-SNARE coiled-coil homology" evidence="14">
    <location>
        <begin position="444"/>
        <end position="496"/>
    </location>
</feature>
<reference evidence="15" key="1">
    <citation type="journal article" date="2023" name="Int. J. Syst. Evol. Microbiol.">
        <title>&lt;i&gt;Shewanella septentrionalis&lt;/i&gt; sp. nov. and &lt;i&gt;Shewanella holmiensis&lt;/i&gt; sp. nov., isolated from Baltic Sea water and sediments.</title>
        <authorList>
            <person name="Martin-Rodriguez A.J."/>
            <person name="Thorell K."/>
            <person name="Joffre E."/>
            <person name="Jensie-Markopoulos S."/>
            <person name="Moore E.R.B."/>
            <person name="Sjoling A."/>
        </authorList>
    </citation>
    <scope>NUCLEOTIDE SEQUENCE</scope>
    <source>
        <strain evidence="15">SP1W3</strain>
    </source>
</reference>
<keyword evidence="8 12" id="KW-0472">Membrane</keyword>
<dbReference type="InterPro" id="IPR004089">
    <property type="entry name" value="MCPsignal_dom"/>
</dbReference>
<gene>
    <name evidence="15" type="ORF">NE536_03475</name>
</gene>
<dbReference type="Pfam" id="PF08447">
    <property type="entry name" value="PAS_3"/>
    <property type="match status" value="1"/>
</dbReference>
<dbReference type="Gene3D" id="3.30.450.20">
    <property type="entry name" value="PAS domain"/>
    <property type="match status" value="1"/>
</dbReference>
<evidence type="ECO:0000256" key="1">
    <source>
        <dbReference type="ARBA" id="ARBA00004429"/>
    </source>
</evidence>
<dbReference type="Pfam" id="PF00015">
    <property type="entry name" value="MCPsignal"/>
    <property type="match status" value="1"/>
</dbReference>
<dbReference type="PROSITE" id="PS50111">
    <property type="entry name" value="CHEMOTAXIS_TRANSDUC_2"/>
    <property type="match status" value="1"/>
</dbReference>
<evidence type="ECO:0000256" key="8">
    <source>
        <dbReference type="ARBA" id="ARBA00023136"/>
    </source>
</evidence>
<dbReference type="InterPro" id="IPR000014">
    <property type="entry name" value="PAS"/>
</dbReference>
<dbReference type="RefSeq" id="WP_261271813.1">
    <property type="nucleotide sequence ID" value="NZ_JAMTCC010000004.1"/>
</dbReference>
<keyword evidence="7 12" id="KW-1133">Transmembrane helix</keyword>
<name>A0A9X2WSD1_9GAMM</name>
<dbReference type="CDD" id="cd11386">
    <property type="entry name" value="MCP_signal"/>
    <property type="match status" value="1"/>
</dbReference>
<dbReference type="SUPFAM" id="SSF55785">
    <property type="entry name" value="PYP-like sensor domain (PAS domain)"/>
    <property type="match status" value="1"/>
</dbReference>
<accession>A0A9X2WSD1</accession>
<keyword evidence="2" id="KW-1003">Cell membrane</keyword>
<evidence type="ECO:0000256" key="9">
    <source>
        <dbReference type="ARBA" id="ARBA00023224"/>
    </source>
</evidence>
<dbReference type="EMBL" id="JAMTCC010000004">
    <property type="protein sequence ID" value="MCT7944426.1"/>
    <property type="molecule type" value="Genomic_DNA"/>
</dbReference>
<keyword evidence="4" id="KW-0145">Chemotaxis</keyword>
<dbReference type="SMART" id="SM00283">
    <property type="entry name" value="MA"/>
    <property type="match status" value="1"/>
</dbReference>
<dbReference type="PANTHER" id="PTHR32089:SF112">
    <property type="entry name" value="LYSOZYME-LIKE PROTEIN-RELATED"/>
    <property type="match status" value="1"/>
</dbReference>
<dbReference type="InterPro" id="IPR035965">
    <property type="entry name" value="PAS-like_dom_sf"/>
</dbReference>
<dbReference type="CDD" id="cd00130">
    <property type="entry name" value="PAS"/>
    <property type="match status" value="1"/>
</dbReference>
<organism evidence="15 16">
    <name type="scientific">Shewanella septentrionalis</name>
    <dbReference type="NCBI Taxonomy" id="2952223"/>
    <lineage>
        <taxon>Bacteria</taxon>
        <taxon>Pseudomonadati</taxon>
        <taxon>Pseudomonadota</taxon>
        <taxon>Gammaproteobacteria</taxon>
        <taxon>Alteromonadales</taxon>
        <taxon>Shewanellaceae</taxon>
        <taxon>Shewanella</taxon>
    </lineage>
</organism>
<dbReference type="GO" id="GO:0005886">
    <property type="term" value="C:plasma membrane"/>
    <property type="evidence" value="ECO:0007669"/>
    <property type="project" value="UniProtKB-SubCell"/>
</dbReference>
<keyword evidence="9 11" id="KW-0807">Transducer</keyword>
<dbReference type="NCBIfam" id="TIGR00229">
    <property type="entry name" value="sensory_box"/>
    <property type="match status" value="1"/>
</dbReference>
<dbReference type="AlphaFoldDB" id="A0A9X2WSD1"/>
<evidence type="ECO:0000256" key="11">
    <source>
        <dbReference type="PROSITE-ProRule" id="PRU00284"/>
    </source>
</evidence>
<feature type="transmembrane region" description="Helical" evidence="12">
    <location>
        <begin position="174"/>
        <end position="193"/>
    </location>
</feature>
<proteinExistence type="inferred from homology"/>
<evidence type="ECO:0000256" key="7">
    <source>
        <dbReference type="ARBA" id="ARBA00022989"/>
    </source>
</evidence>
<evidence type="ECO:0000256" key="3">
    <source>
        <dbReference type="ARBA" id="ARBA00022481"/>
    </source>
</evidence>
<feature type="transmembrane region" description="Helical" evidence="12">
    <location>
        <begin position="152"/>
        <end position="168"/>
    </location>
</feature>
<dbReference type="PANTHER" id="PTHR32089">
    <property type="entry name" value="METHYL-ACCEPTING CHEMOTAXIS PROTEIN MCPB"/>
    <property type="match status" value="1"/>
</dbReference>
<keyword evidence="6 12" id="KW-0812">Transmembrane</keyword>
<keyword evidence="16" id="KW-1185">Reference proteome</keyword>
<dbReference type="GO" id="GO:0052131">
    <property type="term" value="P:positive aerotaxis"/>
    <property type="evidence" value="ECO:0007669"/>
    <property type="project" value="UniProtKB-ARBA"/>
</dbReference>
<keyword evidence="5" id="KW-0997">Cell inner membrane</keyword>
<dbReference type="SUPFAM" id="SSF58104">
    <property type="entry name" value="Methyl-accepting chemotaxis protein (MCP) signaling domain"/>
    <property type="match status" value="1"/>
</dbReference>
<dbReference type="FunFam" id="1.10.287.950:FF:000001">
    <property type="entry name" value="Methyl-accepting chemotaxis sensory transducer"/>
    <property type="match status" value="1"/>
</dbReference>
<dbReference type="PROSITE" id="PS50192">
    <property type="entry name" value="T_SNARE"/>
    <property type="match status" value="1"/>
</dbReference>
<dbReference type="InterPro" id="IPR000727">
    <property type="entry name" value="T_SNARE_dom"/>
</dbReference>